<evidence type="ECO:0000313" key="2">
    <source>
        <dbReference type="EMBL" id="KCZ89367.1"/>
    </source>
</evidence>
<keyword evidence="1" id="KW-0812">Transmembrane</keyword>
<dbReference type="Proteomes" id="UP000025061">
    <property type="component" value="Unassembled WGS sequence"/>
</dbReference>
<dbReference type="OrthoDB" id="9799456at2"/>
<organism evidence="2 3">
    <name type="scientific">Hyphomonas hirschiana VP5</name>
    <dbReference type="NCBI Taxonomy" id="1280951"/>
    <lineage>
        <taxon>Bacteria</taxon>
        <taxon>Pseudomonadati</taxon>
        <taxon>Pseudomonadota</taxon>
        <taxon>Alphaproteobacteria</taxon>
        <taxon>Hyphomonadales</taxon>
        <taxon>Hyphomonadaceae</taxon>
        <taxon>Hyphomonas</taxon>
    </lineage>
</organism>
<proteinExistence type="predicted"/>
<name>A0A059FFI9_9PROT</name>
<dbReference type="EMBL" id="ARYI01000014">
    <property type="protein sequence ID" value="KCZ89367.1"/>
    <property type="molecule type" value="Genomic_DNA"/>
</dbReference>
<comment type="caution">
    <text evidence="2">The sequence shown here is derived from an EMBL/GenBank/DDBJ whole genome shotgun (WGS) entry which is preliminary data.</text>
</comment>
<dbReference type="RefSeq" id="WP_011645182.1">
    <property type="nucleotide sequence ID" value="NZ_ARYI01000014.1"/>
</dbReference>
<keyword evidence="3" id="KW-1185">Reference proteome</keyword>
<dbReference type="PATRIC" id="fig|1280951.3.peg.2921"/>
<gene>
    <name evidence="2" type="ORF">HHI_14492</name>
</gene>
<keyword evidence="1" id="KW-1133">Transmembrane helix</keyword>
<sequence length="132" mass="14032">MPEPHLPSPAPSPAWRPLLRGLRHRCPECGRGKLYARYLKQVGQCAACGAPIGRIRAEDGPPWLTVLILGPFLAGMTFVSARQESWPIWLTLPALGAFAILAVLMLLPRIKGAIIGLLWAMGGGAAGTDDAG</sequence>
<dbReference type="Pfam" id="PF06170">
    <property type="entry name" value="DUF983"/>
    <property type="match status" value="1"/>
</dbReference>
<reference evidence="2 3" key="1">
    <citation type="submission" date="2013-04" db="EMBL/GenBank/DDBJ databases">
        <title>Hyphomonas hirschiana VP5 Genome Sequencing.</title>
        <authorList>
            <person name="Lai Q."/>
            <person name="Shao Z."/>
        </authorList>
    </citation>
    <scope>NUCLEOTIDE SEQUENCE [LARGE SCALE GENOMIC DNA]</scope>
    <source>
        <strain evidence="2 3">VP5</strain>
    </source>
</reference>
<feature type="transmembrane region" description="Helical" evidence="1">
    <location>
        <begin position="63"/>
        <end position="81"/>
    </location>
</feature>
<dbReference type="AlphaFoldDB" id="A0A059FFI9"/>
<evidence type="ECO:0008006" key="4">
    <source>
        <dbReference type="Google" id="ProtNLM"/>
    </source>
</evidence>
<feature type="transmembrane region" description="Helical" evidence="1">
    <location>
        <begin position="87"/>
        <end position="107"/>
    </location>
</feature>
<accession>A0A059FFI9</accession>
<keyword evidence="1" id="KW-0472">Membrane</keyword>
<dbReference type="InterPro" id="IPR009325">
    <property type="entry name" value="DUF983"/>
</dbReference>
<evidence type="ECO:0000313" key="3">
    <source>
        <dbReference type="Proteomes" id="UP000025061"/>
    </source>
</evidence>
<evidence type="ECO:0000256" key="1">
    <source>
        <dbReference type="SAM" id="Phobius"/>
    </source>
</evidence>
<protein>
    <recommendedName>
        <fullName evidence="4">DUF983 domain-containing protein</fullName>
    </recommendedName>
</protein>